<evidence type="ECO:0008006" key="3">
    <source>
        <dbReference type="Google" id="ProtNLM"/>
    </source>
</evidence>
<evidence type="ECO:0000313" key="1">
    <source>
        <dbReference type="EMBL" id="MFC3613235.1"/>
    </source>
</evidence>
<evidence type="ECO:0000313" key="2">
    <source>
        <dbReference type="Proteomes" id="UP001595629"/>
    </source>
</evidence>
<name>A0ABV7TEE0_9RHOB</name>
<organism evidence="1 2">
    <name type="scientific">Lutimaribacter marinistellae</name>
    <dbReference type="NCBI Taxonomy" id="1820329"/>
    <lineage>
        <taxon>Bacteria</taxon>
        <taxon>Pseudomonadati</taxon>
        <taxon>Pseudomonadota</taxon>
        <taxon>Alphaproteobacteria</taxon>
        <taxon>Rhodobacterales</taxon>
        <taxon>Roseobacteraceae</taxon>
        <taxon>Lutimaribacter</taxon>
    </lineage>
</organism>
<reference evidence="2" key="1">
    <citation type="journal article" date="2019" name="Int. J. Syst. Evol. Microbiol.">
        <title>The Global Catalogue of Microorganisms (GCM) 10K type strain sequencing project: providing services to taxonomists for standard genome sequencing and annotation.</title>
        <authorList>
            <consortium name="The Broad Institute Genomics Platform"/>
            <consortium name="The Broad Institute Genome Sequencing Center for Infectious Disease"/>
            <person name="Wu L."/>
            <person name="Ma J."/>
        </authorList>
    </citation>
    <scope>NUCLEOTIDE SEQUENCE [LARGE SCALE GENOMIC DNA]</scope>
    <source>
        <strain evidence="2">KCTC 42911</strain>
    </source>
</reference>
<dbReference type="RefSeq" id="WP_386734407.1">
    <property type="nucleotide sequence ID" value="NZ_JBHRXI010000004.1"/>
</dbReference>
<gene>
    <name evidence="1" type="ORF">ACFORG_05635</name>
</gene>
<accession>A0ABV7TEE0</accession>
<protein>
    <recommendedName>
        <fullName evidence="3">4Fe-4S ferredoxin-type domain-containing protein</fullName>
    </recommendedName>
</protein>
<dbReference type="EMBL" id="JBHRXI010000004">
    <property type="protein sequence ID" value="MFC3613235.1"/>
    <property type="molecule type" value="Genomic_DNA"/>
</dbReference>
<sequence length="55" mass="6041">MQIDRSQTPNRNVEIVADQLSTLQGPCVGCSDCVGLCKQLIEALTLPDVILTKRR</sequence>
<dbReference type="Proteomes" id="UP001595629">
    <property type="component" value="Unassembled WGS sequence"/>
</dbReference>
<comment type="caution">
    <text evidence="1">The sequence shown here is derived from an EMBL/GenBank/DDBJ whole genome shotgun (WGS) entry which is preliminary data.</text>
</comment>
<proteinExistence type="predicted"/>
<keyword evidence="2" id="KW-1185">Reference proteome</keyword>